<organism evidence="2">
    <name type="scientific">Betula platyphylla</name>
    <name type="common">Asian white birch</name>
    <dbReference type="NCBI Taxonomy" id="78630"/>
    <lineage>
        <taxon>Eukaryota</taxon>
        <taxon>Viridiplantae</taxon>
        <taxon>Streptophyta</taxon>
        <taxon>Embryophyta</taxon>
        <taxon>Tracheophyta</taxon>
        <taxon>Spermatophyta</taxon>
        <taxon>Magnoliopsida</taxon>
        <taxon>eudicotyledons</taxon>
        <taxon>Gunneridae</taxon>
        <taxon>Pentapetalae</taxon>
        <taxon>rosids</taxon>
        <taxon>fabids</taxon>
        <taxon>Fagales</taxon>
        <taxon>Betulaceae</taxon>
        <taxon>Betula</taxon>
    </lineage>
</organism>
<dbReference type="AlphaFoldDB" id="A0A5B9G0K1"/>
<proteinExistence type="evidence at transcript level"/>
<evidence type="ECO:0008006" key="3">
    <source>
        <dbReference type="Google" id="ProtNLM"/>
    </source>
</evidence>
<keyword evidence="1" id="KW-0472">Membrane</keyword>
<reference evidence="2" key="1">
    <citation type="submission" date="2019-01" db="EMBL/GenBank/DDBJ databases">
        <authorList>
            <person name="Zhao H."/>
        </authorList>
    </citation>
    <scope>NUCLEOTIDE SEQUENCE</scope>
</reference>
<feature type="transmembrane region" description="Helical" evidence="1">
    <location>
        <begin position="71"/>
        <end position="91"/>
    </location>
</feature>
<name>A0A5B9G0K1_BETPL</name>
<dbReference type="PANTHER" id="PTHR36809:SF1">
    <property type="entry name" value="TRANSMEMBRANE PROTEIN"/>
    <property type="match status" value="1"/>
</dbReference>
<dbReference type="PANTHER" id="PTHR36809">
    <property type="entry name" value="TRANSMEMBRANE PROTEIN"/>
    <property type="match status" value="1"/>
</dbReference>
<accession>A0A5B9G0K1</accession>
<evidence type="ECO:0000256" key="1">
    <source>
        <dbReference type="SAM" id="Phobius"/>
    </source>
</evidence>
<keyword evidence="1" id="KW-0812">Transmembrane</keyword>
<protein>
    <recommendedName>
        <fullName evidence="3">Viral late gene transcription factor 3 zinc ribbon domain-containing protein</fullName>
    </recommendedName>
</protein>
<dbReference type="EMBL" id="MK451874">
    <property type="protein sequence ID" value="QEE59957.1"/>
    <property type="molecule type" value="mRNA"/>
</dbReference>
<evidence type="ECO:0000313" key="2">
    <source>
        <dbReference type="EMBL" id="QEE59957.1"/>
    </source>
</evidence>
<sequence length="129" mass="13751">MEALLPSLSSSLPLTVPTSKNTLFRTKSITSTANFVSQKRCTILNGNKRLVARITAINDVSTATSPAGVEVTWQIVVGVIAGVTPFVVAGIEFSKRIIAQKRCEVCGGSGLVLRDKYYFRCPGCGSVDV</sequence>
<keyword evidence="1" id="KW-1133">Transmembrane helix</keyword>